<dbReference type="EMBL" id="LR746267">
    <property type="protein sequence ID" value="CAA7394826.1"/>
    <property type="molecule type" value="Genomic_DNA"/>
</dbReference>
<evidence type="ECO:0000256" key="1">
    <source>
        <dbReference type="SAM" id="MobiDB-lite"/>
    </source>
</evidence>
<name>A0A7I8KC34_SPIIN</name>
<feature type="compositionally biased region" description="Basic and acidic residues" evidence="1">
    <location>
        <begin position="45"/>
        <end position="60"/>
    </location>
</feature>
<sequence length="570" mass="61967">MKNQKTQGKGPSQKPHPSLTGSGSNRRPRWETSESKGPSSSAGDSSRKPKDEGNSSDRRASNKASAAAAAPKYDGRFAVAAGAGLSPGPGGHPIPPPAGDSPFRLLQDPAGPPPPPPYGFQNLERRTIVLADGSVRSYFALPPDPPVDPAADRFLPFGSRGLPRPEAGVGLGLEKHHLGPQGPRFSPEEFRELPSYGRGGGPQHDYWASLGLDGSRVLPEGASSLKRKYGEEDDLAWHRKHVMHYGNPNANVVGFPPGSGDRADFLGRSGSPRRDHLDDVRLSKHAKLGGDAYDHFSHRRRGDADASSVVIDVNPDVLNRAFLRFSKTINENASLKKNFLENGKNGPLSCLACGRVSKEFGDMHALVMHTYYSQNADLRVDHLGLHKALCVLMGWNFKRLPETSKAYQSLSAEAATENREDLILWPPIVIIHYTSFGQRKKDGRMEGMGNKELDNKLKDLGFGGGRSRTMMNGKEGIPFGTAAVRFAGDRDGLREAEQLAELLERDGCGRRSWARISQGRRRPEEGKEGEAADGRILLYGYLGIAGDMDELDAETKKKAVLHSRRDSAGK</sequence>
<feature type="domain" description="XS" evidence="2">
    <location>
        <begin position="420"/>
        <end position="549"/>
    </location>
</feature>
<dbReference type="PANTHER" id="PTHR46619">
    <property type="entry name" value="RNA RECOGNITION MOTIF XS DOMAIN PROTEIN-RELATED"/>
    <property type="match status" value="1"/>
</dbReference>
<evidence type="ECO:0000313" key="3">
    <source>
        <dbReference type="EMBL" id="CAA7394826.1"/>
    </source>
</evidence>
<dbReference type="GO" id="GO:0031047">
    <property type="term" value="P:regulatory ncRNA-mediated gene silencing"/>
    <property type="evidence" value="ECO:0007669"/>
    <property type="project" value="InterPro"/>
</dbReference>
<accession>A0A7I8KC34</accession>
<organism evidence="3 4">
    <name type="scientific">Spirodela intermedia</name>
    <name type="common">Intermediate duckweed</name>
    <dbReference type="NCBI Taxonomy" id="51605"/>
    <lineage>
        <taxon>Eukaryota</taxon>
        <taxon>Viridiplantae</taxon>
        <taxon>Streptophyta</taxon>
        <taxon>Embryophyta</taxon>
        <taxon>Tracheophyta</taxon>
        <taxon>Spermatophyta</taxon>
        <taxon>Magnoliopsida</taxon>
        <taxon>Liliopsida</taxon>
        <taxon>Araceae</taxon>
        <taxon>Lemnoideae</taxon>
        <taxon>Spirodela</taxon>
    </lineage>
</organism>
<dbReference type="Gene3D" id="3.30.70.2890">
    <property type="entry name" value="XS domain"/>
    <property type="match status" value="1"/>
</dbReference>
<dbReference type="Pfam" id="PF03468">
    <property type="entry name" value="XS"/>
    <property type="match status" value="1"/>
</dbReference>
<protein>
    <recommendedName>
        <fullName evidence="2">XS domain-containing protein</fullName>
    </recommendedName>
</protein>
<dbReference type="AlphaFoldDB" id="A0A7I8KC34"/>
<dbReference type="InterPro" id="IPR038588">
    <property type="entry name" value="XS_domain_sf"/>
</dbReference>
<gene>
    <name evidence="3" type="ORF">SI8410_04005487</name>
</gene>
<dbReference type="OrthoDB" id="1915348at2759"/>
<dbReference type="Proteomes" id="UP000663760">
    <property type="component" value="Chromosome 4"/>
</dbReference>
<feature type="compositionally biased region" description="Polar residues" evidence="1">
    <location>
        <begin position="1"/>
        <end position="10"/>
    </location>
</feature>
<proteinExistence type="predicted"/>
<reference evidence="3" key="1">
    <citation type="submission" date="2020-02" db="EMBL/GenBank/DDBJ databases">
        <authorList>
            <person name="Scholz U."/>
            <person name="Mascher M."/>
            <person name="Fiebig A."/>
        </authorList>
    </citation>
    <scope>NUCLEOTIDE SEQUENCE</scope>
</reference>
<evidence type="ECO:0000259" key="2">
    <source>
        <dbReference type="Pfam" id="PF03468"/>
    </source>
</evidence>
<feature type="compositionally biased region" description="Low complexity" evidence="1">
    <location>
        <begin position="35"/>
        <end position="44"/>
    </location>
</feature>
<dbReference type="InterPro" id="IPR005380">
    <property type="entry name" value="XS_domain"/>
</dbReference>
<keyword evidence="4" id="KW-1185">Reference proteome</keyword>
<evidence type="ECO:0000313" key="4">
    <source>
        <dbReference type="Proteomes" id="UP000663760"/>
    </source>
</evidence>
<feature type="compositionally biased region" description="Pro residues" evidence="1">
    <location>
        <begin position="90"/>
        <end position="99"/>
    </location>
</feature>
<dbReference type="PANTHER" id="PTHR46619:SF3">
    <property type="entry name" value="RNA RECOGNITION MOTIF XS DOMAIN PROTEIN"/>
    <property type="match status" value="1"/>
</dbReference>
<feature type="region of interest" description="Disordered" evidence="1">
    <location>
        <begin position="1"/>
        <end position="121"/>
    </location>
</feature>